<feature type="region of interest" description="Disordered" evidence="1">
    <location>
        <begin position="185"/>
        <end position="216"/>
    </location>
</feature>
<evidence type="ECO:0000256" key="1">
    <source>
        <dbReference type="SAM" id="MobiDB-lite"/>
    </source>
</evidence>
<gene>
    <name evidence="2" type="ORF">KFL_002190320</name>
</gene>
<accession>A0A1Y1I6N0</accession>
<proteinExistence type="predicted"/>
<dbReference type="EMBL" id="DF237168">
    <property type="protein sequence ID" value="GAQ85079.1"/>
    <property type="molecule type" value="Genomic_DNA"/>
</dbReference>
<keyword evidence="3" id="KW-1185">Reference proteome</keyword>
<feature type="compositionally biased region" description="Basic and acidic residues" evidence="1">
    <location>
        <begin position="196"/>
        <end position="216"/>
    </location>
</feature>
<feature type="region of interest" description="Disordered" evidence="1">
    <location>
        <begin position="88"/>
        <end position="120"/>
    </location>
</feature>
<sequence length="241" mass="26357">MDVHIILIFVVSTVVLAAMYLSHANIDQRLRDLSAEQAVISAMVAPRDPAGVDGDVAFFKLADILTGGQRAPEGQGGMATIVEEADANADEGEASEDPAEQVGVRKRKRGAGEIKTGGRAAAQGQMHVRYSVPPVRIGLPAYDIEDARGYVRDKLTAKGFEVRREAGHELLIDWTDAVRRAEKEACRKKKKRARKPRGERAASPKRVPPREMELPDMCKDPNDIFALPSLRAVRATVARLK</sequence>
<organism evidence="2 3">
    <name type="scientific">Klebsormidium nitens</name>
    <name type="common">Green alga</name>
    <name type="synonym">Ulothrix nitens</name>
    <dbReference type="NCBI Taxonomy" id="105231"/>
    <lineage>
        <taxon>Eukaryota</taxon>
        <taxon>Viridiplantae</taxon>
        <taxon>Streptophyta</taxon>
        <taxon>Klebsormidiophyceae</taxon>
        <taxon>Klebsormidiales</taxon>
        <taxon>Klebsormidiaceae</taxon>
        <taxon>Klebsormidium</taxon>
    </lineage>
</organism>
<feature type="compositionally biased region" description="Acidic residues" evidence="1">
    <location>
        <begin position="88"/>
        <end position="99"/>
    </location>
</feature>
<reference evidence="2 3" key="1">
    <citation type="journal article" date="2014" name="Nat. Commun.">
        <title>Klebsormidium flaccidum genome reveals primary factors for plant terrestrial adaptation.</title>
        <authorList>
            <person name="Hori K."/>
            <person name="Maruyama F."/>
            <person name="Fujisawa T."/>
            <person name="Togashi T."/>
            <person name="Yamamoto N."/>
            <person name="Seo M."/>
            <person name="Sato S."/>
            <person name="Yamada T."/>
            <person name="Mori H."/>
            <person name="Tajima N."/>
            <person name="Moriyama T."/>
            <person name="Ikeuchi M."/>
            <person name="Watanabe M."/>
            <person name="Wada H."/>
            <person name="Kobayashi K."/>
            <person name="Saito M."/>
            <person name="Masuda T."/>
            <person name="Sasaki-Sekimoto Y."/>
            <person name="Mashiguchi K."/>
            <person name="Awai K."/>
            <person name="Shimojima M."/>
            <person name="Masuda S."/>
            <person name="Iwai M."/>
            <person name="Nobusawa T."/>
            <person name="Narise T."/>
            <person name="Kondo S."/>
            <person name="Saito H."/>
            <person name="Sato R."/>
            <person name="Murakawa M."/>
            <person name="Ihara Y."/>
            <person name="Oshima-Yamada Y."/>
            <person name="Ohtaka K."/>
            <person name="Satoh M."/>
            <person name="Sonobe K."/>
            <person name="Ishii M."/>
            <person name="Ohtani R."/>
            <person name="Kanamori-Sato M."/>
            <person name="Honoki R."/>
            <person name="Miyazaki D."/>
            <person name="Mochizuki H."/>
            <person name="Umetsu J."/>
            <person name="Higashi K."/>
            <person name="Shibata D."/>
            <person name="Kamiya Y."/>
            <person name="Sato N."/>
            <person name="Nakamura Y."/>
            <person name="Tabata S."/>
            <person name="Ida S."/>
            <person name="Kurokawa K."/>
            <person name="Ohta H."/>
        </authorList>
    </citation>
    <scope>NUCLEOTIDE SEQUENCE [LARGE SCALE GENOMIC DNA]</scope>
    <source>
        <strain evidence="2 3">NIES-2285</strain>
    </source>
</reference>
<protein>
    <submittedName>
        <fullName evidence="2">Uncharacterized protein</fullName>
    </submittedName>
</protein>
<evidence type="ECO:0000313" key="2">
    <source>
        <dbReference type="EMBL" id="GAQ85079.1"/>
    </source>
</evidence>
<feature type="compositionally biased region" description="Basic residues" evidence="1">
    <location>
        <begin position="186"/>
        <end position="195"/>
    </location>
</feature>
<evidence type="ECO:0000313" key="3">
    <source>
        <dbReference type="Proteomes" id="UP000054558"/>
    </source>
</evidence>
<dbReference type="AlphaFoldDB" id="A0A1Y1I6N0"/>
<name>A0A1Y1I6N0_KLENI</name>
<dbReference type="Proteomes" id="UP000054558">
    <property type="component" value="Unassembled WGS sequence"/>
</dbReference>